<dbReference type="AlphaFoldDB" id="A0AAF0J8P3"/>
<keyword evidence="8" id="KW-1185">Reference proteome</keyword>
<dbReference type="InterPro" id="IPR050300">
    <property type="entry name" value="GDXG_lipolytic_enzyme"/>
</dbReference>
<feature type="region of interest" description="Disordered" evidence="5">
    <location>
        <begin position="155"/>
        <end position="191"/>
    </location>
</feature>
<proteinExistence type="inferred from homology"/>
<dbReference type="EMBL" id="CP119958">
    <property type="protein sequence ID" value="WFD37320.1"/>
    <property type="molecule type" value="Genomic_DNA"/>
</dbReference>
<dbReference type="InterPro" id="IPR029058">
    <property type="entry name" value="AB_hydrolase_fold"/>
</dbReference>
<organism evidence="7 8">
    <name type="scientific">Malassezia japonica</name>
    <dbReference type="NCBI Taxonomy" id="223818"/>
    <lineage>
        <taxon>Eukaryota</taxon>
        <taxon>Fungi</taxon>
        <taxon>Dikarya</taxon>
        <taxon>Basidiomycota</taxon>
        <taxon>Ustilaginomycotina</taxon>
        <taxon>Malasseziomycetes</taxon>
        <taxon>Malasseziales</taxon>
        <taxon>Malasseziaceae</taxon>
        <taxon>Malassezia</taxon>
    </lineage>
</organism>
<dbReference type="InterPro" id="IPR013094">
    <property type="entry name" value="AB_hydrolase_3"/>
</dbReference>
<feature type="compositionally biased region" description="Basic and acidic residues" evidence="5">
    <location>
        <begin position="171"/>
        <end position="191"/>
    </location>
</feature>
<evidence type="ECO:0000256" key="2">
    <source>
        <dbReference type="ARBA" id="ARBA00022801"/>
    </source>
</evidence>
<dbReference type="RefSeq" id="XP_060120217.1">
    <property type="nucleotide sequence ID" value="XM_060264234.1"/>
</dbReference>
<evidence type="ECO:0000256" key="1">
    <source>
        <dbReference type="ARBA" id="ARBA00010515"/>
    </source>
</evidence>
<dbReference type="GO" id="GO:0016787">
    <property type="term" value="F:hydrolase activity"/>
    <property type="evidence" value="ECO:0007669"/>
    <property type="project" value="UniProtKB-KW"/>
</dbReference>
<evidence type="ECO:0000259" key="6">
    <source>
        <dbReference type="Pfam" id="PF07859"/>
    </source>
</evidence>
<name>A0AAF0J8P3_9BASI</name>
<feature type="region of interest" description="Disordered" evidence="5">
    <location>
        <begin position="734"/>
        <end position="759"/>
    </location>
</feature>
<gene>
    <name evidence="7" type="ORF">MJAP1_000264</name>
</gene>
<evidence type="ECO:0000256" key="5">
    <source>
        <dbReference type="SAM" id="MobiDB-lite"/>
    </source>
</evidence>
<evidence type="ECO:0000313" key="8">
    <source>
        <dbReference type="Proteomes" id="UP001217754"/>
    </source>
</evidence>
<dbReference type="PANTHER" id="PTHR48081">
    <property type="entry name" value="AB HYDROLASE SUPERFAMILY PROTEIN C4A8.06C"/>
    <property type="match status" value="1"/>
</dbReference>
<comment type="catalytic activity">
    <reaction evidence="4">
        <text>a monoacylglycerol + H2O = glycerol + a fatty acid + H(+)</text>
        <dbReference type="Rhea" id="RHEA:15245"/>
        <dbReference type="ChEBI" id="CHEBI:15377"/>
        <dbReference type="ChEBI" id="CHEBI:15378"/>
        <dbReference type="ChEBI" id="CHEBI:17408"/>
        <dbReference type="ChEBI" id="CHEBI:17754"/>
        <dbReference type="ChEBI" id="CHEBI:28868"/>
    </reaction>
</comment>
<dbReference type="PROSITE" id="PS01173">
    <property type="entry name" value="LIPASE_GDXG_HIS"/>
    <property type="match status" value="1"/>
</dbReference>
<dbReference type="SUPFAM" id="SSF53474">
    <property type="entry name" value="alpha/beta-Hydrolases"/>
    <property type="match status" value="1"/>
</dbReference>
<accession>A0AAF0J8P3</accession>
<evidence type="ECO:0000313" key="7">
    <source>
        <dbReference type="EMBL" id="WFD37320.1"/>
    </source>
</evidence>
<dbReference type="Proteomes" id="UP001217754">
    <property type="component" value="Chromosome 1"/>
</dbReference>
<protein>
    <recommendedName>
        <fullName evidence="6">Alpha/beta hydrolase fold-3 domain-containing protein</fullName>
    </recommendedName>
</protein>
<dbReference type="InterPro" id="IPR002168">
    <property type="entry name" value="Lipase_GDXG_HIS_AS"/>
</dbReference>
<comment type="similarity">
    <text evidence="1">Belongs to the 'GDXG' lipolytic enzyme family.</text>
</comment>
<reference evidence="7" key="1">
    <citation type="submission" date="2023-03" db="EMBL/GenBank/DDBJ databases">
        <title>Mating type loci evolution in Malassezia.</title>
        <authorList>
            <person name="Coelho M.A."/>
        </authorList>
    </citation>
    <scope>NUCLEOTIDE SEQUENCE</scope>
    <source>
        <strain evidence="7">CBS 9431</strain>
    </source>
</reference>
<comment type="catalytic activity">
    <reaction evidence="3">
        <text>a diacylglycerol + H2O = a monoacylglycerol + a fatty acid + H(+)</text>
        <dbReference type="Rhea" id="RHEA:32731"/>
        <dbReference type="ChEBI" id="CHEBI:15377"/>
        <dbReference type="ChEBI" id="CHEBI:15378"/>
        <dbReference type="ChEBI" id="CHEBI:17408"/>
        <dbReference type="ChEBI" id="CHEBI:18035"/>
        <dbReference type="ChEBI" id="CHEBI:28868"/>
    </reaction>
</comment>
<keyword evidence="2" id="KW-0378">Hydrolase</keyword>
<evidence type="ECO:0000256" key="3">
    <source>
        <dbReference type="ARBA" id="ARBA00047591"/>
    </source>
</evidence>
<evidence type="ECO:0000256" key="4">
    <source>
        <dbReference type="ARBA" id="ARBA00048461"/>
    </source>
</evidence>
<dbReference type="Pfam" id="PF07859">
    <property type="entry name" value="Abhydrolase_3"/>
    <property type="match status" value="1"/>
</dbReference>
<dbReference type="PANTHER" id="PTHR48081:SF5">
    <property type="entry name" value="ALPHA_BETA HYDROLASE FOLD-3 DOMAIN-CONTAINING PROTEIN"/>
    <property type="match status" value="1"/>
</dbReference>
<feature type="compositionally biased region" description="Basic residues" evidence="5">
    <location>
        <begin position="158"/>
        <end position="170"/>
    </location>
</feature>
<sequence length="792" mass="89377">MTVSTLGILAHVTPTLVVNALKHYVRLWTEFGSRNARETANEFYYDQAFHLVKQLTIYLTHHTAEDIQGLTDMQVPMPPWGFSEQVMIPMESCDEAAQLLIRYFGPEQIQTLIGGARWWQMRTVAGLPAEWISQYSDYHTLVDLQSGRNASLSASLSKRMKRQTNKRNPRHEHEQASEAPPGEKGRFADTQEERDRLSRVMLYIHGGGYYFGSVNTHRFQILRIARKFGGFAFAVNYRKAPQFPFPCAIQDCLAAYMYLIRPPPNAKHQAVDPKQIVIAGDSAGGGLSLALLQLLRDLDLPLPAGGVLISPWSDLTHSFPSILQNTATDYIPPYSFIHKPSTLWPLQRDSGVFEKKSLFTFGVKRQKRRKEHMSPAEREMNRIVHLRLPDGKDMPITSQIQLYATNAQLFHPLCSPVLSGSLGGLPPLYICAGDSEVLRDEIIYLAHKAAHPDQYPLREDLMDKFPVMREAQRRFHDKPTNVHLQVFDGQCHVFTMLMQTVAAKYGFRAMASFIKFVTGAPTTEAAANVPDYAEAWQYSSAAAAAYGPPSHSYQVRRGAKVATAAAASQKDNMYSGKVPLQRPEYESHMIRERVDVNGKIRPMEPPSMMQALRMPYQEVGAVKASTYNRFQKGHTLWDTRYRRTAAKVKRKRAKYQRRANRILNKAQAEGLLDDMGDLDVSENGTTWTDLATYGPADLRNECPPPSSIVGRRDTPSAITMLKLSLHLRAKRRRALGLTKESARPSAGRTHSQRSSMADDEVELRYGGEHRPTDAPGEPLGKRFGLWKCTYWC</sequence>
<dbReference type="GeneID" id="85223913"/>
<feature type="domain" description="Alpha/beta hydrolase fold-3" evidence="6">
    <location>
        <begin position="201"/>
        <end position="324"/>
    </location>
</feature>
<dbReference type="Gene3D" id="3.40.50.1820">
    <property type="entry name" value="alpha/beta hydrolase"/>
    <property type="match status" value="1"/>
</dbReference>